<dbReference type="PANTHER" id="PTHR11266">
    <property type="entry name" value="PEROXISOMAL MEMBRANE PROTEIN 2, PXMP2 MPV17"/>
    <property type="match status" value="1"/>
</dbReference>
<sequence>MVAFWAVKSQGWSSLIKPYVWTTMAIGTSVTLGDFICQFLERDKSILKVEHDRFSSLPWWNYHRSLIMCTSAVLVSTPYSFTLARTVERIFPGKQSIQIAKKMLSNILMAPIGISLVFTSITLLKGQSLSDAQEKVSKDMPRTLFAGACYWPFVSFLNFRFVPLDFRPLVGSAAGTVWNIYMSSVANKQ</sequence>
<evidence type="ECO:0000256" key="2">
    <source>
        <dbReference type="ARBA" id="ARBA00006824"/>
    </source>
</evidence>
<evidence type="ECO:0000256" key="7">
    <source>
        <dbReference type="RuleBase" id="RU363053"/>
    </source>
</evidence>
<keyword evidence="3 7" id="KW-0812">Transmembrane</keyword>
<evidence type="ECO:0000313" key="8">
    <source>
        <dbReference type="EMBL" id="CAF1086512.1"/>
    </source>
</evidence>
<evidence type="ECO:0000313" key="10">
    <source>
        <dbReference type="EMBL" id="CAF4050360.1"/>
    </source>
</evidence>
<dbReference type="EMBL" id="CAJNOT010000814">
    <property type="protein sequence ID" value="CAF1086512.1"/>
    <property type="molecule type" value="Genomic_DNA"/>
</dbReference>
<dbReference type="EMBL" id="CAJOBD010006066">
    <property type="protein sequence ID" value="CAF4050360.1"/>
    <property type="molecule type" value="Genomic_DNA"/>
</dbReference>
<keyword evidence="4 7" id="KW-1133">Transmembrane helix</keyword>
<dbReference type="Proteomes" id="UP000663889">
    <property type="component" value="Unassembled WGS sequence"/>
</dbReference>
<name>A0A814TH88_9BILA</name>
<dbReference type="GO" id="GO:0016020">
    <property type="term" value="C:membrane"/>
    <property type="evidence" value="ECO:0007669"/>
    <property type="project" value="UniProtKB-SubCell"/>
</dbReference>
<evidence type="ECO:0000256" key="6">
    <source>
        <dbReference type="ARBA" id="ARBA00049743"/>
    </source>
</evidence>
<dbReference type="GO" id="GO:0005737">
    <property type="term" value="C:cytoplasm"/>
    <property type="evidence" value="ECO:0007669"/>
    <property type="project" value="TreeGrafter"/>
</dbReference>
<dbReference type="InterPro" id="IPR007248">
    <property type="entry name" value="Mpv17_PMP22"/>
</dbReference>
<evidence type="ECO:0000256" key="3">
    <source>
        <dbReference type="ARBA" id="ARBA00022692"/>
    </source>
</evidence>
<dbReference type="PANTHER" id="PTHR11266:SF17">
    <property type="entry name" value="PROTEIN MPV17"/>
    <property type="match status" value="1"/>
</dbReference>
<feature type="transmembrane region" description="Helical" evidence="7">
    <location>
        <begin position="103"/>
        <end position="124"/>
    </location>
</feature>
<dbReference type="EMBL" id="CAJNOU010001151">
    <property type="protein sequence ID" value="CAF1160067.1"/>
    <property type="molecule type" value="Genomic_DNA"/>
</dbReference>
<evidence type="ECO:0000256" key="4">
    <source>
        <dbReference type="ARBA" id="ARBA00022989"/>
    </source>
</evidence>
<accession>A0A814TH88</accession>
<keyword evidence="5 7" id="KW-0472">Membrane</keyword>
<comment type="subcellular location">
    <subcellularLocation>
        <location evidence="1">Membrane</location>
        <topology evidence="1">Multi-pass membrane protein</topology>
    </subcellularLocation>
</comment>
<evidence type="ECO:0000313" key="12">
    <source>
        <dbReference type="Proteomes" id="UP000663889"/>
    </source>
</evidence>
<evidence type="ECO:0000256" key="5">
    <source>
        <dbReference type="ARBA" id="ARBA00023136"/>
    </source>
</evidence>
<comment type="similarity">
    <text evidence="2 7">Belongs to the peroxisomal membrane protein PXMP2/4 family.</text>
</comment>
<proteinExistence type="inferred from homology"/>
<protein>
    <recommendedName>
        <fullName evidence="6">Mitochondrial inner membrane protein Mpv17</fullName>
    </recommendedName>
</protein>
<feature type="transmembrane region" description="Helical" evidence="7">
    <location>
        <begin position="144"/>
        <end position="162"/>
    </location>
</feature>
<evidence type="ECO:0000313" key="11">
    <source>
        <dbReference type="EMBL" id="CAF4189663.1"/>
    </source>
</evidence>
<dbReference type="AlphaFoldDB" id="A0A814TH88"/>
<gene>
    <name evidence="11" type="ORF">FNK824_LOCUS35675</name>
    <name evidence="10" type="ORF">JBS370_LOCUS29007</name>
    <name evidence="9" type="ORF">SEV965_LOCUS18923</name>
    <name evidence="8" type="ORF">ZHD862_LOCUS16859</name>
</gene>
<dbReference type="Proteomes" id="UP000663836">
    <property type="component" value="Unassembled WGS sequence"/>
</dbReference>
<organism evidence="9 12">
    <name type="scientific">Rotaria sordida</name>
    <dbReference type="NCBI Taxonomy" id="392033"/>
    <lineage>
        <taxon>Eukaryota</taxon>
        <taxon>Metazoa</taxon>
        <taxon>Spiralia</taxon>
        <taxon>Gnathifera</taxon>
        <taxon>Rotifera</taxon>
        <taxon>Eurotatoria</taxon>
        <taxon>Bdelloidea</taxon>
        <taxon>Philodinida</taxon>
        <taxon>Philodinidae</taxon>
        <taxon>Rotaria</taxon>
    </lineage>
</organism>
<evidence type="ECO:0000313" key="9">
    <source>
        <dbReference type="EMBL" id="CAF1160067.1"/>
    </source>
</evidence>
<reference evidence="9" key="1">
    <citation type="submission" date="2021-02" db="EMBL/GenBank/DDBJ databases">
        <authorList>
            <person name="Nowell W R."/>
        </authorList>
    </citation>
    <scope>NUCLEOTIDE SEQUENCE</scope>
</reference>
<dbReference type="Pfam" id="PF04117">
    <property type="entry name" value="Mpv17_PMP22"/>
    <property type="match status" value="1"/>
</dbReference>
<evidence type="ECO:0000256" key="1">
    <source>
        <dbReference type="ARBA" id="ARBA00004141"/>
    </source>
</evidence>
<dbReference type="EMBL" id="CAJOBE010015425">
    <property type="protein sequence ID" value="CAF4189663.1"/>
    <property type="molecule type" value="Genomic_DNA"/>
</dbReference>
<comment type="caution">
    <text evidence="9">The sequence shown here is derived from an EMBL/GenBank/DDBJ whole genome shotgun (WGS) entry which is preliminary data.</text>
</comment>
<dbReference type="Proteomes" id="UP000663874">
    <property type="component" value="Unassembled WGS sequence"/>
</dbReference>
<dbReference type="Proteomes" id="UP000663864">
    <property type="component" value="Unassembled WGS sequence"/>
</dbReference>